<protein>
    <submittedName>
        <fullName evidence="1">Uncharacterized protein</fullName>
    </submittedName>
</protein>
<reference evidence="1 2" key="2">
    <citation type="submission" date="2009-02" db="EMBL/GenBank/DDBJ databases">
        <title>Draft genome sequence of Clostridium methylpentosum (DSM 5476).</title>
        <authorList>
            <person name="Sudarsanam P."/>
            <person name="Ley R."/>
            <person name="Guruge J."/>
            <person name="Turnbaugh P.J."/>
            <person name="Mahowald M."/>
            <person name="Liep D."/>
            <person name="Gordon J."/>
        </authorList>
    </citation>
    <scope>NUCLEOTIDE SEQUENCE [LARGE SCALE GENOMIC DNA]</scope>
    <source>
        <strain evidence="1 2">DSM 5476</strain>
    </source>
</reference>
<reference evidence="1 2" key="1">
    <citation type="submission" date="2009-01" db="EMBL/GenBank/DDBJ databases">
        <authorList>
            <person name="Fulton L."/>
            <person name="Clifton S."/>
            <person name="Fulton B."/>
            <person name="Xu J."/>
            <person name="Minx P."/>
            <person name="Pepin K.H."/>
            <person name="Johnson M."/>
            <person name="Bhonagiri V."/>
            <person name="Nash W.E."/>
            <person name="Mardis E.R."/>
            <person name="Wilson R.K."/>
        </authorList>
    </citation>
    <scope>NUCLEOTIDE SEQUENCE [LARGE SCALE GENOMIC DNA]</scope>
    <source>
        <strain evidence="1 2">DSM 5476</strain>
    </source>
</reference>
<dbReference type="HOGENOM" id="CLU_902264_0_0_9"/>
<evidence type="ECO:0000313" key="2">
    <source>
        <dbReference type="Proteomes" id="UP000003340"/>
    </source>
</evidence>
<dbReference type="EMBL" id="ACEC01000113">
    <property type="protein sequence ID" value="EEG29244.1"/>
    <property type="molecule type" value="Genomic_DNA"/>
</dbReference>
<dbReference type="AlphaFoldDB" id="C0EGZ1"/>
<comment type="caution">
    <text evidence="1">The sequence shown here is derived from an EMBL/GenBank/DDBJ whole genome shotgun (WGS) entry which is preliminary data.</text>
</comment>
<proteinExistence type="predicted"/>
<sequence>MQNVLEAIVLIILFLFKIRDLVAQNFDLPLSKRWRWLIYNKKMQDPVLCSRVYERVQLFNVTESRKSIIERLLVMDAKHVKYFPDGFFYRGKYSSEIRSQYFINTLEASYVEEDLNIMTIAIRKLLSDSNLEYVDFVLFIKNGNQILAQNIFSNDNTIIYICKIDGHSSYVPQGEHVPIDSYSIQYENLDALLHAAQARNNDRNLTGVAIDCSISTGMGLKDSIKHFNQLLDQNRNLRINKIEHAFILYCHQNFDDDSIPFKLHRYFDMDEEIREMIYKEIALKDNKGAGARKVYEKLKEKNRIHNDK</sequence>
<gene>
    <name evidence="1" type="ORF">CLOSTMETH_03135</name>
</gene>
<evidence type="ECO:0000313" key="1">
    <source>
        <dbReference type="EMBL" id="EEG29244.1"/>
    </source>
</evidence>
<organism evidence="1 2">
    <name type="scientific">[Clostridium] methylpentosum DSM 5476</name>
    <dbReference type="NCBI Taxonomy" id="537013"/>
    <lineage>
        <taxon>Bacteria</taxon>
        <taxon>Bacillati</taxon>
        <taxon>Bacillota</taxon>
        <taxon>Clostridia</taxon>
        <taxon>Eubacteriales</taxon>
        <taxon>Oscillospiraceae</taxon>
        <taxon>Oscillospiraceae incertae sedis</taxon>
    </lineage>
</organism>
<keyword evidence="2" id="KW-1185">Reference proteome</keyword>
<dbReference type="STRING" id="537013.CLOSTMETH_03135"/>
<accession>C0EGZ1</accession>
<dbReference type="Proteomes" id="UP000003340">
    <property type="component" value="Unassembled WGS sequence"/>
</dbReference>
<name>C0EGZ1_9FIRM</name>